<dbReference type="GO" id="GO:0003677">
    <property type="term" value="F:DNA binding"/>
    <property type="evidence" value="ECO:0007669"/>
    <property type="project" value="UniProtKB-KW"/>
</dbReference>
<accession>N0D6Y2</accession>
<dbReference type="AlphaFoldDB" id="N0D6Y2"/>
<gene>
    <name evidence="11" type="ORF">SFUL_6652</name>
</gene>
<dbReference type="REBASE" id="64806">
    <property type="entry name" value="M.Sfu40593ORF6652P"/>
</dbReference>
<organism evidence="11 12">
    <name type="scientific">Streptomyces microflavus DSM 40593</name>
    <dbReference type="NCBI Taxonomy" id="1303692"/>
    <lineage>
        <taxon>Bacteria</taxon>
        <taxon>Bacillati</taxon>
        <taxon>Actinomycetota</taxon>
        <taxon>Actinomycetes</taxon>
        <taxon>Kitasatosporales</taxon>
        <taxon>Streptomycetaceae</taxon>
        <taxon>Streptomyces</taxon>
    </lineage>
</organism>
<dbReference type="OrthoDB" id="9784823at2"/>
<evidence type="ECO:0000256" key="7">
    <source>
        <dbReference type="ARBA" id="ARBA00023125"/>
    </source>
</evidence>
<comment type="similarity">
    <text evidence="1">Belongs to the N(4)/N(6)-methyltransferase family.</text>
</comment>
<feature type="domain" description="DNA methylase adenine-specific" evidence="10">
    <location>
        <begin position="598"/>
        <end position="864"/>
    </location>
</feature>
<dbReference type="Gene3D" id="3.90.220.20">
    <property type="entry name" value="DNA methylase specificity domains"/>
    <property type="match status" value="2"/>
</dbReference>
<dbReference type="InterPro" id="IPR038333">
    <property type="entry name" value="T1MK-like_N_sf"/>
</dbReference>
<evidence type="ECO:0000256" key="6">
    <source>
        <dbReference type="ARBA" id="ARBA00022747"/>
    </source>
</evidence>
<evidence type="ECO:0000313" key="11">
    <source>
        <dbReference type="EMBL" id="AGK81532.1"/>
    </source>
</evidence>
<keyword evidence="3 11" id="KW-0489">Methyltransferase</keyword>
<comment type="catalytic activity">
    <reaction evidence="8">
        <text>a 2'-deoxyadenosine in DNA + S-adenosyl-L-methionine = an N(6)-methyl-2'-deoxyadenosine in DNA + S-adenosyl-L-homocysteine + H(+)</text>
        <dbReference type="Rhea" id="RHEA:15197"/>
        <dbReference type="Rhea" id="RHEA-COMP:12418"/>
        <dbReference type="Rhea" id="RHEA-COMP:12419"/>
        <dbReference type="ChEBI" id="CHEBI:15378"/>
        <dbReference type="ChEBI" id="CHEBI:57856"/>
        <dbReference type="ChEBI" id="CHEBI:59789"/>
        <dbReference type="ChEBI" id="CHEBI:90615"/>
        <dbReference type="ChEBI" id="CHEBI:90616"/>
        <dbReference type="EC" id="2.1.1.72"/>
    </reaction>
</comment>
<dbReference type="InterPro" id="IPR003356">
    <property type="entry name" value="DNA_methylase_A-5"/>
</dbReference>
<dbReference type="PANTHER" id="PTHR42933">
    <property type="entry name" value="SLR6095 PROTEIN"/>
    <property type="match status" value="1"/>
</dbReference>
<dbReference type="PANTHER" id="PTHR42933:SF4">
    <property type="entry name" value="TYPE I RESTRICTION ENZYME ECOKI METHYLASE SUBUNIT"/>
    <property type="match status" value="1"/>
</dbReference>
<dbReference type="eggNOG" id="COG0286">
    <property type="taxonomic scope" value="Bacteria"/>
</dbReference>
<dbReference type="EMBL" id="CP005080">
    <property type="protein sequence ID" value="AGK81532.1"/>
    <property type="molecule type" value="Genomic_DNA"/>
</dbReference>
<evidence type="ECO:0000256" key="9">
    <source>
        <dbReference type="SAM" id="MobiDB-lite"/>
    </source>
</evidence>
<dbReference type="GO" id="GO:0009307">
    <property type="term" value="P:DNA restriction-modification system"/>
    <property type="evidence" value="ECO:0007669"/>
    <property type="project" value="UniProtKB-KW"/>
</dbReference>
<dbReference type="InterPro" id="IPR044946">
    <property type="entry name" value="Restrct_endonuc_typeI_TRD_sf"/>
</dbReference>
<evidence type="ECO:0000256" key="1">
    <source>
        <dbReference type="ARBA" id="ARBA00006594"/>
    </source>
</evidence>
<keyword evidence="5" id="KW-0949">S-adenosyl-L-methionine</keyword>
<feature type="region of interest" description="Disordered" evidence="9">
    <location>
        <begin position="436"/>
        <end position="470"/>
    </location>
</feature>
<evidence type="ECO:0000313" key="12">
    <source>
        <dbReference type="Proteomes" id="UP000013304"/>
    </source>
</evidence>
<dbReference type="eggNOG" id="COG0732">
    <property type="taxonomic scope" value="Bacteria"/>
</dbReference>
<keyword evidence="6" id="KW-0680">Restriction system</keyword>
<keyword evidence="7" id="KW-0238">DNA-binding</keyword>
<name>N0D6Y2_STRMI</name>
<dbReference type="HOGENOM" id="CLU_305416_0_0_11"/>
<dbReference type="Gene3D" id="3.40.50.150">
    <property type="entry name" value="Vaccinia Virus protein VP39"/>
    <property type="match status" value="1"/>
</dbReference>
<dbReference type="Gene3D" id="1.20.1260.30">
    <property type="match status" value="1"/>
</dbReference>
<dbReference type="SUPFAM" id="SSF53335">
    <property type="entry name" value="S-adenosyl-L-methionine-dependent methyltransferases"/>
    <property type="match status" value="1"/>
</dbReference>
<dbReference type="GO" id="GO:0008170">
    <property type="term" value="F:N-methyltransferase activity"/>
    <property type="evidence" value="ECO:0007669"/>
    <property type="project" value="InterPro"/>
</dbReference>
<evidence type="ECO:0000256" key="8">
    <source>
        <dbReference type="ARBA" id="ARBA00047942"/>
    </source>
</evidence>
<reference evidence="11 12" key="1">
    <citation type="submission" date="2013-04" db="EMBL/GenBank/DDBJ databases">
        <title>Complete genome sequence of Streptomyces fulvissimus.</title>
        <authorList>
            <person name="Myronovskyi M."/>
            <person name="Tokovenko B."/>
            <person name="Manderscheid N."/>
            <person name="Petzke L."/>
            <person name="Luzhetskyy A."/>
        </authorList>
    </citation>
    <scope>NUCLEOTIDE SEQUENCE [LARGE SCALE GENOMIC DNA]</scope>
    <source>
        <strain evidence="11 12">DSM 40593</strain>
    </source>
</reference>
<dbReference type="InterPro" id="IPR051537">
    <property type="entry name" value="DNA_Adenine_Mtase"/>
</dbReference>
<evidence type="ECO:0000259" key="10">
    <source>
        <dbReference type="Pfam" id="PF02384"/>
    </source>
</evidence>
<dbReference type="PRINTS" id="PR00507">
    <property type="entry name" value="N12N6MTFRASE"/>
</dbReference>
<dbReference type="GO" id="GO:0032259">
    <property type="term" value="P:methylation"/>
    <property type="evidence" value="ECO:0007669"/>
    <property type="project" value="UniProtKB-KW"/>
</dbReference>
<dbReference type="PATRIC" id="fig|1303692.3.peg.6697"/>
<dbReference type="EC" id="2.1.1.72" evidence="2"/>
<dbReference type="Proteomes" id="UP000013304">
    <property type="component" value="Chromosome"/>
</dbReference>
<evidence type="ECO:0000256" key="5">
    <source>
        <dbReference type="ARBA" id="ARBA00022691"/>
    </source>
</evidence>
<dbReference type="Pfam" id="PF02384">
    <property type="entry name" value="N6_Mtase"/>
    <property type="match status" value="1"/>
</dbReference>
<evidence type="ECO:0000256" key="2">
    <source>
        <dbReference type="ARBA" id="ARBA00011900"/>
    </source>
</evidence>
<dbReference type="InterPro" id="IPR029063">
    <property type="entry name" value="SAM-dependent_MTases_sf"/>
</dbReference>
<dbReference type="GO" id="GO:0009007">
    <property type="term" value="F:site-specific DNA-methyltransferase (adenine-specific) activity"/>
    <property type="evidence" value="ECO:0007669"/>
    <property type="project" value="UniProtKB-EC"/>
</dbReference>
<evidence type="ECO:0000256" key="4">
    <source>
        <dbReference type="ARBA" id="ARBA00022679"/>
    </source>
</evidence>
<dbReference type="KEGG" id="sfi:SFUL_6652"/>
<protein>
    <recommendedName>
        <fullName evidence="2">site-specific DNA-methyltransferase (adenine-specific)</fullName>
        <ecNumber evidence="2">2.1.1.72</ecNumber>
    </recommendedName>
</protein>
<dbReference type="SUPFAM" id="SSF116734">
    <property type="entry name" value="DNA methylase specificity domain"/>
    <property type="match status" value="2"/>
</dbReference>
<keyword evidence="4" id="KW-0808">Transferase</keyword>
<proteinExistence type="inferred from homology"/>
<evidence type="ECO:0000256" key="3">
    <source>
        <dbReference type="ARBA" id="ARBA00022603"/>
    </source>
</evidence>
<sequence length="971" mass="106316">MSAGLMPSWTEVPLDRLLREPLAAGRSGPAVPGGVPVLRLPALRSATVDLSESQEGMWASAAEAADRLIQPGDILMSRDGIPGARIGRAARVREATEPMTFPATMVRVRVDERLIDPEFLVLAWDSSAVRRQIESSVRRGSGLHHIATRDLARVRLPLPPLAEQERIKTSLALWLARVDDEEAAIRATLMRIKDLRTLVIDHCIVGRTTPEPHAATEPSTASAHRPLPAVPAGWRWIPLGELADVVRGPIVDSRRADKPHGVEVGSLRPAEFRGERWAHKRMPTVRMDADAAEANRLSPGDVLFVLSGRPDGIGLARVWEQDSPHHTFVPNHHVARVRIAGETLHPRLLALYTNGAGRGWLRAAARHTIGLASLGLDQLRRTPIPIPPLAEQGALLASLEAWDGGLSSVTALAEEALAMADQLRYGCREQALAGRLPHGAAPNSENDERLEGTVPVPPTTPARRPVDRPSEVERQAEQLWSSFPPLRDDGLTDLEYVEQVVYLLFLKVAQELRNRPLNRVDVLGRDAWDELGLLEGKDLTRHYGTLLAELGERGGVIGRIFHNARNTLRRPVHLQNLIQQVGAGLSWWDERPEWRAPVFDAFLARSGQRHRGGGGQYFTHRALVDAIVSCTRPTVEDTILDPAAGTGGFLVRSFEHIARHLPPGVSPTQRERLSHGAIRGTELVDATARLATMNLLLHGVERLDGDRAAIEVRDSLAVRPGRRRATLVLADPPLGQRRSAVPSTGAPGLPSTEEDLAIARPDFWAATSHQQLNFLQHVYTLLEIGGRAAVVVPDGVLFTRGAGEQVRRQLLKQCDVHTLLRLPVGFFGVSPGVKLNVLFFEKAAARPNGSPATRHLWVYDLRTGRGTADDAPDSPSSGLDAFVAAYRPGHASDTRVASPDFKPYSADTLLGRPGVNLDLGADLREEEPGDTPEPHLIAQQISERLEDAWRRFATLAEQLMPQRDARTFRSG</sequence>